<evidence type="ECO:0000313" key="6">
    <source>
        <dbReference type="EMBL" id="MBB6037557.1"/>
    </source>
</evidence>
<protein>
    <submittedName>
        <fullName evidence="6">AcrR family transcriptional regulator</fullName>
    </submittedName>
</protein>
<accession>A0A841FW52</accession>
<dbReference type="InterPro" id="IPR050109">
    <property type="entry name" value="HTH-type_TetR-like_transc_reg"/>
</dbReference>
<evidence type="ECO:0000256" key="4">
    <source>
        <dbReference type="PROSITE-ProRule" id="PRU00335"/>
    </source>
</evidence>
<evidence type="ECO:0000256" key="3">
    <source>
        <dbReference type="ARBA" id="ARBA00023163"/>
    </source>
</evidence>
<dbReference type="PRINTS" id="PR00455">
    <property type="entry name" value="HTHTETR"/>
</dbReference>
<evidence type="ECO:0000313" key="7">
    <source>
        <dbReference type="Proteomes" id="UP000548476"/>
    </source>
</evidence>
<name>A0A841FW52_9ACTN</name>
<keyword evidence="7" id="KW-1185">Reference proteome</keyword>
<dbReference type="RefSeq" id="WP_184790367.1">
    <property type="nucleotide sequence ID" value="NZ_BONT01000085.1"/>
</dbReference>
<comment type="caution">
    <text evidence="6">The sequence shown here is derived from an EMBL/GenBank/DDBJ whole genome shotgun (WGS) entry which is preliminary data.</text>
</comment>
<dbReference type="GO" id="GO:0003700">
    <property type="term" value="F:DNA-binding transcription factor activity"/>
    <property type="evidence" value="ECO:0007669"/>
    <property type="project" value="TreeGrafter"/>
</dbReference>
<dbReference type="GO" id="GO:0000976">
    <property type="term" value="F:transcription cis-regulatory region binding"/>
    <property type="evidence" value="ECO:0007669"/>
    <property type="project" value="TreeGrafter"/>
</dbReference>
<dbReference type="EMBL" id="JACHGT010000012">
    <property type="protein sequence ID" value="MBB6037557.1"/>
    <property type="molecule type" value="Genomic_DNA"/>
</dbReference>
<dbReference type="PANTHER" id="PTHR30055:SF234">
    <property type="entry name" value="HTH-TYPE TRANSCRIPTIONAL REGULATOR BETI"/>
    <property type="match status" value="1"/>
</dbReference>
<feature type="DNA-binding region" description="H-T-H motif" evidence="4">
    <location>
        <begin position="34"/>
        <end position="53"/>
    </location>
</feature>
<gene>
    <name evidence="6" type="ORF">HNR73_005433</name>
</gene>
<proteinExistence type="predicted"/>
<sequence>MSRLTRDQQRELTHGKLLEAGRTVLTRRGFLAATVEEIAEEAGYTRGAVYKHFGGKEGLWLAIMDAMAEAHLRLLDEALTRASDQRGLVAALTPDAFTDDADALRWSVTSAEFTAAVARRPEVAAAMVEAQRRHEAEIALVLERHCARLGIAPALPMAQIVMVLAALGGSLALRRGLDAEVDVPEILSGVLGVVFREA</sequence>
<keyword evidence="1" id="KW-0805">Transcription regulation</keyword>
<dbReference type="InterPro" id="IPR009057">
    <property type="entry name" value="Homeodomain-like_sf"/>
</dbReference>
<dbReference type="PANTHER" id="PTHR30055">
    <property type="entry name" value="HTH-TYPE TRANSCRIPTIONAL REGULATOR RUTR"/>
    <property type="match status" value="1"/>
</dbReference>
<organism evidence="6 7">
    <name type="scientific">Phytomonospora endophytica</name>
    <dbReference type="NCBI Taxonomy" id="714109"/>
    <lineage>
        <taxon>Bacteria</taxon>
        <taxon>Bacillati</taxon>
        <taxon>Actinomycetota</taxon>
        <taxon>Actinomycetes</taxon>
        <taxon>Micromonosporales</taxon>
        <taxon>Micromonosporaceae</taxon>
        <taxon>Phytomonospora</taxon>
    </lineage>
</organism>
<dbReference type="AlphaFoldDB" id="A0A841FW52"/>
<dbReference type="PROSITE" id="PS50977">
    <property type="entry name" value="HTH_TETR_2"/>
    <property type="match status" value="1"/>
</dbReference>
<reference evidence="6 7" key="1">
    <citation type="submission" date="2020-08" db="EMBL/GenBank/DDBJ databases">
        <title>Genomic Encyclopedia of Type Strains, Phase IV (KMG-IV): sequencing the most valuable type-strain genomes for metagenomic binning, comparative biology and taxonomic classification.</title>
        <authorList>
            <person name="Goeker M."/>
        </authorList>
    </citation>
    <scope>NUCLEOTIDE SEQUENCE [LARGE SCALE GENOMIC DNA]</scope>
    <source>
        <strain evidence="6 7">YIM 65646</strain>
    </source>
</reference>
<evidence type="ECO:0000259" key="5">
    <source>
        <dbReference type="PROSITE" id="PS50977"/>
    </source>
</evidence>
<dbReference type="Gene3D" id="1.10.357.10">
    <property type="entry name" value="Tetracycline Repressor, domain 2"/>
    <property type="match status" value="1"/>
</dbReference>
<evidence type="ECO:0000256" key="1">
    <source>
        <dbReference type="ARBA" id="ARBA00023015"/>
    </source>
</evidence>
<evidence type="ECO:0000256" key="2">
    <source>
        <dbReference type="ARBA" id="ARBA00023125"/>
    </source>
</evidence>
<dbReference type="Pfam" id="PF00440">
    <property type="entry name" value="TetR_N"/>
    <property type="match status" value="1"/>
</dbReference>
<keyword evidence="2 4" id="KW-0238">DNA-binding</keyword>
<dbReference type="InterPro" id="IPR001647">
    <property type="entry name" value="HTH_TetR"/>
</dbReference>
<feature type="domain" description="HTH tetR-type" evidence="5">
    <location>
        <begin position="11"/>
        <end position="71"/>
    </location>
</feature>
<dbReference type="Proteomes" id="UP000548476">
    <property type="component" value="Unassembled WGS sequence"/>
</dbReference>
<keyword evidence="3" id="KW-0804">Transcription</keyword>
<dbReference type="SUPFAM" id="SSF46689">
    <property type="entry name" value="Homeodomain-like"/>
    <property type="match status" value="1"/>
</dbReference>